<comment type="caution">
    <text evidence="1">The sequence shown here is derived from an EMBL/GenBank/DDBJ whole genome shotgun (WGS) entry which is preliminary data.</text>
</comment>
<reference evidence="1" key="1">
    <citation type="submission" date="2021-06" db="EMBL/GenBank/DDBJ databases">
        <authorList>
            <person name="Kallberg Y."/>
            <person name="Tangrot J."/>
            <person name="Rosling A."/>
        </authorList>
    </citation>
    <scope>NUCLEOTIDE SEQUENCE</scope>
    <source>
        <strain evidence="1">BR232B</strain>
    </source>
</reference>
<gene>
    <name evidence="1" type="ORF">PBRASI_LOCUS9</name>
</gene>
<evidence type="ECO:0000313" key="2">
    <source>
        <dbReference type="Proteomes" id="UP000789739"/>
    </source>
</evidence>
<dbReference type="EMBL" id="CAJVPI010000001">
    <property type="protein sequence ID" value="CAG8450633.1"/>
    <property type="molecule type" value="Genomic_DNA"/>
</dbReference>
<protein>
    <submittedName>
        <fullName evidence="1">5453_t:CDS:1</fullName>
    </submittedName>
</protein>
<keyword evidence="2" id="KW-1185">Reference proteome</keyword>
<name>A0A9N8VCA5_9GLOM</name>
<dbReference type="Proteomes" id="UP000789739">
    <property type="component" value="Unassembled WGS sequence"/>
</dbReference>
<proteinExistence type="predicted"/>
<sequence>MTSDILVDDIEHTSRRIELRELVEEDPIMAERRNTCEKTINRLKDMKNELDVFRYWGLLDKYEKLSTHNFDTTSYSPNDISVDIRHWEL</sequence>
<organism evidence="1 2">
    <name type="scientific">Paraglomus brasilianum</name>
    <dbReference type="NCBI Taxonomy" id="144538"/>
    <lineage>
        <taxon>Eukaryota</taxon>
        <taxon>Fungi</taxon>
        <taxon>Fungi incertae sedis</taxon>
        <taxon>Mucoromycota</taxon>
        <taxon>Glomeromycotina</taxon>
        <taxon>Glomeromycetes</taxon>
        <taxon>Paraglomerales</taxon>
        <taxon>Paraglomeraceae</taxon>
        <taxon>Paraglomus</taxon>
    </lineage>
</organism>
<dbReference type="OrthoDB" id="10431673at2759"/>
<accession>A0A9N8VCA5</accession>
<evidence type="ECO:0000313" key="1">
    <source>
        <dbReference type="EMBL" id="CAG8450633.1"/>
    </source>
</evidence>
<dbReference type="AlphaFoldDB" id="A0A9N8VCA5"/>